<dbReference type="InterPro" id="IPR029058">
    <property type="entry name" value="AB_hydrolase_fold"/>
</dbReference>
<dbReference type="PANTHER" id="PTHR48098">
    <property type="entry name" value="ENTEROCHELIN ESTERASE-RELATED"/>
    <property type="match status" value="1"/>
</dbReference>
<organism evidence="1 2">
    <name type="scientific">Deinococcus aerophilus</name>
    <dbReference type="NCBI Taxonomy" id="522488"/>
    <lineage>
        <taxon>Bacteria</taxon>
        <taxon>Thermotogati</taxon>
        <taxon>Deinococcota</taxon>
        <taxon>Deinococci</taxon>
        <taxon>Deinococcales</taxon>
        <taxon>Deinococcaceae</taxon>
        <taxon>Deinococcus</taxon>
    </lineage>
</organism>
<comment type="caution">
    <text evidence="1">The sequence shown here is derived from an EMBL/GenBank/DDBJ whole genome shotgun (WGS) entry which is preliminary data.</text>
</comment>
<dbReference type="InterPro" id="IPR000801">
    <property type="entry name" value="Esterase-like"/>
</dbReference>
<name>A0ABQ2GT61_9DEIO</name>
<gene>
    <name evidence="1" type="ORF">GCM10010841_18860</name>
</gene>
<evidence type="ECO:0008006" key="3">
    <source>
        <dbReference type="Google" id="ProtNLM"/>
    </source>
</evidence>
<accession>A0ABQ2GT61</accession>
<proteinExistence type="predicted"/>
<sequence>MVYFHDGQNVFDEATSYNGEWRADETLTELAAEDLEAIAIAIPNANERRYHEYSPVRHPDFPSERGGGGGDDYVAFLINSVKAQVDSSFRTLPDPAHTLVVGSSMGGLISLHAVLTRPDVFGGAGVMSPAFWACAGEAFGRVRSGPVPTGKIWLDIGGQEGTDHPERQQAYWDDAHAMRDLLLQKGMGDRLRFQADPQGIHRESAWAARLPEALRFLLKDQTPSA</sequence>
<dbReference type="InterPro" id="IPR050583">
    <property type="entry name" value="Mycobacterial_A85_antigen"/>
</dbReference>
<dbReference type="Pfam" id="PF00756">
    <property type="entry name" value="Esterase"/>
    <property type="match status" value="1"/>
</dbReference>
<keyword evidence="2" id="KW-1185">Reference proteome</keyword>
<dbReference type="SUPFAM" id="SSF53474">
    <property type="entry name" value="alpha/beta-Hydrolases"/>
    <property type="match status" value="1"/>
</dbReference>
<dbReference type="EMBL" id="BMOM01000013">
    <property type="protein sequence ID" value="GGM10626.1"/>
    <property type="molecule type" value="Genomic_DNA"/>
</dbReference>
<reference evidence="2" key="1">
    <citation type="journal article" date="2019" name="Int. J. Syst. Evol. Microbiol.">
        <title>The Global Catalogue of Microorganisms (GCM) 10K type strain sequencing project: providing services to taxonomists for standard genome sequencing and annotation.</title>
        <authorList>
            <consortium name="The Broad Institute Genomics Platform"/>
            <consortium name="The Broad Institute Genome Sequencing Center for Infectious Disease"/>
            <person name="Wu L."/>
            <person name="Ma J."/>
        </authorList>
    </citation>
    <scope>NUCLEOTIDE SEQUENCE [LARGE SCALE GENOMIC DNA]</scope>
    <source>
        <strain evidence="2">JCM 15443</strain>
    </source>
</reference>
<dbReference type="Proteomes" id="UP000661918">
    <property type="component" value="Unassembled WGS sequence"/>
</dbReference>
<protein>
    <recommendedName>
        <fullName evidence="3">Alpha/beta hydrolase</fullName>
    </recommendedName>
</protein>
<evidence type="ECO:0000313" key="1">
    <source>
        <dbReference type="EMBL" id="GGM10626.1"/>
    </source>
</evidence>
<dbReference type="Gene3D" id="3.40.50.1820">
    <property type="entry name" value="alpha/beta hydrolase"/>
    <property type="match status" value="1"/>
</dbReference>
<evidence type="ECO:0000313" key="2">
    <source>
        <dbReference type="Proteomes" id="UP000661918"/>
    </source>
</evidence>
<dbReference type="PANTHER" id="PTHR48098:SF6">
    <property type="entry name" value="FERRI-BACILLIBACTIN ESTERASE BESA"/>
    <property type="match status" value="1"/>
</dbReference>